<evidence type="ECO:0000256" key="1">
    <source>
        <dbReference type="ARBA" id="ARBA00008535"/>
    </source>
</evidence>
<evidence type="ECO:0000313" key="8">
    <source>
        <dbReference type="RefSeq" id="XP_036720150.1"/>
    </source>
</evidence>
<dbReference type="SUPFAM" id="SSF52540">
    <property type="entry name" value="P-loop containing nucleoside triphosphate hydrolases"/>
    <property type="match status" value="2"/>
</dbReference>
<keyword evidence="5" id="KW-0472">Membrane</keyword>
<name>A0A8B8YKP7_BALMU</name>
<dbReference type="Gene3D" id="3.40.50.300">
    <property type="entry name" value="P-loop containing nucleotide triphosphate hydrolases"/>
    <property type="match status" value="2"/>
</dbReference>
<evidence type="ECO:0000256" key="4">
    <source>
        <dbReference type="SAM" id="MobiDB-lite"/>
    </source>
</evidence>
<dbReference type="PANTHER" id="PTHR10903:SF69">
    <property type="entry name" value="GTPASE IMAP FAMILY MEMBER 5"/>
    <property type="match status" value="1"/>
</dbReference>
<dbReference type="InterPro" id="IPR045058">
    <property type="entry name" value="GIMA/IAN/Toc"/>
</dbReference>
<dbReference type="InterPro" id="IPR006703">
    <property type="entry name" value="G_AIG1"/>
</dbReference>
<dbReference type="Pfam" id="PF04548">
    <property type="entry name" value="AIG1"/>
    <property type="match status" value="2"/>
</dbReference>
<evidence type="ECO:0000256" key="3">
    <source>
        <dbReference type="ARBA" id="ARBA00023134"/>
    </source>
</evidence>
<dbReference type="OrthoDB" id="8954335at2759"/>
<dbReference type="RefSeq" id="XP_036720150.1">
    <property type="nucleotide sequence ID" value="XM_036864255.1"/>
</dbReference>
<dbReference type="GO" id="GO:0005525">
    <property type="term" value="F:GTP binding"/>
    <property type="evidence" value="ECO:0007669"/>
    <property type="project" value="UniProtKB-KW"/>
</dbReference>
<reference evidence="8" key="1">
    <citation type="submission" date="2025-08" db="UniProtKB">
        <authorList>
            <consortium name="RefSeq"/>
        </authorList>
    </citation>
    <scope>IDENTIFICATION</scope>
    <source>
        <tissue evidence="8">Epidermis and Blubber</tissue>
    </source>
</reference>
<dbReference type="PANTHER" id="PTHR10903">
    <property type="entry name" value="GTPASE, IMAP FAMILY MEMBER-RELATED"/>
    <property type="match status" value="1"/>
</dbReference>
<feature type="domain" description="AIG1-type G" evidence="6">
    <location>
        <begin position="53"/>
        <end position="257"/>
    </location>
</feature>
<evidence type="ECO:0000256" key="5">
    <source>
        <dbReference type="SAM" id="Phobius"/>
    </source>
</evidence>
<comment type="similarity">
    <text evidence="1">Belongs to the TRAFAC class TrmE-Era-EngA-EngB-Septin-like GTPase superfamily. AIG1/Toc34/Toc159-like paraseptin GTPase family. IAN subfamily.</text>
</comment>
<keyword evidence="5" id="KW-0812">Transmembrane</keyword>
<gene>
    <name evidence="8" type="primary">LOC118901164</name>
</gene>
<proteinExistence type="inferred from homology"/>
<dbReference type="Proteomes" id="UP000694857">
    <property type="component" value="Chromosome 9"/>
</dbReference>
<dbReference type="FunFam" id="3.40.50.300:FF:000366">
    <property type="entry name" value="GTPase, IMAP family member 2"/>
    <property type="match status" value="2"/>
</dbReference>
<keyword evidence="7" id="KW-1185">Reference proteome</keyword>
<dbReference type="InterPro" id="IPR027417">
    <property type="entry name" value="P-loop_NTPase"/>
</dbReference>
<evidence type="ECO:0000259" key="6">
    <source>
        <dbReference type="PROSITE" id="PS51720"/>
    </source>
</evidence>
<dbReference type="PROSITE" id="PS51720">
    <property type="entry name" value="G_AIG1"/>
    <property type="match status" value="2"/>
</dbReference>
<feature type="region of interest" description="Disordered" evidence="4">
    <location>
        <begin position="328"/>
        <end position="347"/>
    </location>
</feature>
<accession>A0A8B8YKP7</accession>
<evidence type="ECO:0000313" key="7">
    <source>
        <dbReference type="Proteomes" id="UP000694857"/>
    </source>
</evidence>
<keyword evidence="5" id="KW-1133">Transmembrane helix</keyword>
<evidence type="ECO:0000256" key="2">
    <source>
        <dbReference type="ARBA" id="ARBA00022741"/>
    </source>
</evidence>
<protein>
    <submittedName>
        <fullName evidence="8">Uncharacterized protein LOC118901164</fullName>
    </submittedName>
</protein>
<sequence length="725" mass="78699">MRGIMRGQKTARDEENAYGVQGTRAPGYVLSGSGAYTSLVLTGAEADESALQEPRLRLLLAGRSGTGKSATGNSILGQKRFLSRLGATSVTRTCAAGSCRWAKWVVEIIDTPDLFSSEVSQTDPGCEERGRCYLLSAPGPHALLLVTQLGRFTAQDQQAWRGVKALFGDGIVTRTIVVFTREEDLAGGSLQHYVRDTGNRALRELVAECGDRFCAFDNRAAGGKREAQVMALMGLVQELVRDHDGAAYTNDVYSLAQALGGADPAERLRRVAERVAVCAQRRRERWPLAWLWRWPKAPGTWCKLGVCTLLGALVLLCVLYRHRPEAVTGKRQGAGRSRAPTGSIPLGGHHAPNSLLSGFRGSRFAPSGGGVPSCGDRGRTPLAPFSFLPCSRALEPSAARSRRPAGTQAAAPRLKRMEGLQRSRYGTMAEGGTEHTRSAASSSLRIVLAGKTGGGKSATGNSILGQPVFESRLGAQSVTRKCQGATGTWNGRSILVVDTPPIFEARAQDQEVYENIGDCYLLSAPGPHVLLLVTQLGRFTEQDVVAVTRVKEVFGARALRHMVILFTHKEDLADGSLHDYVANTDNLRLRGLVRECGQRYCAFNNRASGDERGEQLAGLMAVVEGLEREHQGAYLSNDLFFDAQRLQQGGGDPHGEGHVRYLAKVRSHVAKQKQDLQEAQRNYVFKALLRVKNWIISHIGIFAVLVICFLIFLAILISLCSTHEC</sequence>
<feature type="domain" description="AIG1-type G" evidence="6">
    <location>
        <begin position="441"/>
        <end position="644"/>
    </location>
</feature>
<keyword evidence="3" id="KW-0342">GTP-binding</keyword>
<dbReference type="CDD" id="cd01852">
    <property type="entry name" value="AIG1"/>
    <property type="match status" value="2"/>
</dbReference>
<feature type="transmembrane region" description="Helical" evidence="5">
    <location>
        <begin position="694"/>
        <end position="719"/>
    </location>
</feature>
<keyword evidence="2" id="KW-0547">Nucleotide-binding</keyword>
<dbReference type="AlphaFoldDB" id="A0A8B8YKP7"/>
<organism evidence="7 8">
    <name type="scientific">Balaenoptera musculus</name>
    <name type="common">Blue whale</name>
    <dbReference type="NCBI Taxonomy" id="9771"/>
    <lineage>
        <taxon>Eukaryota</taxon>
        <taxon>Metazoa</taxon>
        <taxon>Chordata</taxon>
        <taxon>Craniata</taxon>
        <taxon>Vertebrata</taxon>
        <taxon>Euteleostomi</taxon>
        <taxon>Mammalia</taxon>
        <taxon>Eutheria</taxon>
        <taxon>Laurasiatheria</taxon>
        <taxon>Artiodactyla</taxon>
        <taxon>Whippomorpha</taxon>
        <taxon>Cetacea</taxon>
        <taxon>Mysticeti</taxon>
        <taxon>Balaenopteridae</taxon>
        <taxon>Balaenoptera</taxon>
    </lineage>
</organism>
<dbReference type="KEGG" id="bmus:118901164"/>
<feature type="region of interest" description="Disordered" evidence="4">
    <location>
        <begin position="396"/>
        <end position="420"/>
    </location>
</feature>
<dbReference type="GeneID" id="118901164"/>